<evidence type="ECO:0000313" key="1">
    <source>
        <dbReference type="EMBL" id="AJQ29991.1"/>
    </source>
</evidence>
<dbReference type="HOGENOM" id="CLU_3171304_0_0_9"/>
<dbReference type="RefSeq" id="WP_007954878.1">
    <property type="nucleotide sequence ID" value="NZ_CP010978.1"/>
</dbReference>
<dbReference type="AlphaFoldDB" id="I9NU59"/>
<reference evidence="2" key="2">
    <citation type="submission" date="2015-02" db="EMBL/GenBank/DDBJ databases">
        <title>Complete Genome Sequence of Pelosinus fermentans JBW45.</title>
        <authorList>
            <person name="De Leon K.B."/>
            <person name="Utturkar S.M."/>
            <person name="Camilleri L.B."/>
            <person name="Arkin A.P."/>
            <person name="Fields M.W."/>
            <person name="Brown S.D."/>
            <person name="Wall J.D."/>
        </authorList>
    </citation>
    <scope>NUCLEOTIDE SEQUENCE [LARGE SCALE GENOMIC DNA]</scope>
    <source>
        <strain evidence="2">JBW45</strain>
    </source>
</reference>
<dbReference type="Proteomes" id="UP000005361">
    <property type="component" value="Chromosome"/>
</dbReference>
<protein>
    <submittedName>
        <fullName evidence="1">Uncharacterized protein</fullName>
    </submittedName>
</protein>
<sequence length="47" mass="5294" precursor="true">MVQNLKMKLLNYSASLMMSVALAGFFIMCGGADYQPVVPEHMLEREE</sequence>
<name>I9NU59_9FIRM</name>
<reference evidence="1 2" key="1">
    <citation type="journal article" date="2015" name="Genome Announc.">
        <title>Complete Genome Sequence of Pelosinus fermentans JBW45, a Member of a Remarkably Competitive Group of Negativicutes in the Firmicutes Phylum.</title>
        <authorList>
            <person name="De Leon K.B."/>
            <person name="Utturkar S.M."/>
            <person name="Camilleri L.B."/>
            <person name="Elias D.A."/>
            <person name="Arkin A.P."/>
            <person name="Fields M.W."/>
            <person name="Brown S.D."/>
            <person name="Wall J.D."/>
        </authorList>
    </citation>
    <scope>NUCLEOTIDE SEQUENCE [LARGE SCALE GENOMIC DNA]</scope>
    <source>
        <strain evidence="1 2">JBW45</strain>
    </source>
</reference>
<evidence type="ECO:0000313" key="2">
    <source>
        <dbReference type="Proteomes" id="UP000005361"/>
    </source>
</evidence>
<organism evidence="1 2">
    <name type="scientific">Pelosinus fermentans JBW45</name>
    <dbReference type="NCBI Taxonomy" id="1192197"/>
    <lineage>
        <taxon>Bacteria</taxon>
        <taxon>Bacillati</taxon>
        <taxon>Bacillota</taxon>
        <taxon>Negativicutes</taxon>
        <taxon>Selenomonadales</taxon>
        <taxon>Sporomusaceae</taxon>
        <taxon>Pelosinus</taxon>
    </lineage>
</organism>
<dbReference type="STRING" id="1192197.JBW_04662"/>
<gene>
    <name evidence="1" type="ORF">JBW_04662</name>
</gene>
<proteinExistence type="predicted"/>
<dbReference type="EMBL" id="CP010978">
    <property type="protein sequence ID" value="AJQ29991.1"/>
    <property type="molecule type" value="Genomic_DNA"/>
</dbReference>
<dbReference type="KEGG" id="pft:JBW_04662"/>
<accession>I9NU59</accession>